<dbReference type="InterPro" id="IPR011050">
    <property type="entry name" value="Pectin_lyase_fold/virulence"/>
</dbReference>
<dbReference type="InterPro" id="IPR023828">
    <property type="entry name" value="Peptidase_S8_Ser-AS"/>
</dbReference>
<dbReference type="GO" id="GO:0006508">
    <property type="term" value="P:proteolysis"/>
    <property type="evidence" value="ECO:0007669"/>
    <property type="project" value="UniProtKB-KW"/>
</dbReference>
<evidence type="ECO:0000256" key="3">
    <source>
        <dbReference type="ARBA" id="ARBA00022729"/>
    </source>
</evidence>
<keyword evidence="2 6" id="KW-0645">Protease</keyword>
<dbReference type="Proteomes" id="UP000556329">
    <property type="component" value="Unassembled WGS sequence"/>
</dbReference>
<evidence type="ECO:0000256" key="4">
    <source>
        <dbReference type="ARBA" id="ARBA00022801"/>
    </source>
</evidence>
<sequence>MTLYNNCTKSSAHPRSLSTFRKYLKTTALTAALLAAASAGSEAQQYVRADGRTTSDLEGARASWRHDVEFNGNVGLGGINADAAYALGFTGKGATIGFIDQPVWAAHPEFAGRLTFLPTSGTRVYTDPYIPVEAGDPFVADGRQFIDRDDISMHGTHVAGIAGANRDGAGTMGVAFDADLFAASNYDPGPEDGRVRGNDGAVYGAAWQAMIDSGVDIITNSWGIGLSRSPWSYAQAYSQFQEIEAIRGTPDGGAYDGAIKAARSGIVVEFSAGNDHGLEPDAMAGLASFVPDIEKYWLTTMSVVADAESPQGYSKSSFSSNCGYAKYYCIAAPGTQINSSIPAGDITGLKPGDIVNDDRLHPTYDKFNGTSMAGPFATGAFAVLKERYPYLANGEVNEILKTTSTDLGEAGVDAVFGWGRIDLEKALKGPAQFLERFEAKLPGFYRGSREEVWSNDISQDALDQRRGEDQRRIADWEAKKIAERWQDGVTEEVIQKIRNDVAAEVTPDAFNKAIELVRAREEADDALFEGGSEEALDAADKAMKANPIAVALWKAFDALTPNTSIPRTAQFVEFTGTPEGNLDTIRGGIAEERVAGAISELNAYEALVTTLTAKLTDPGNYLGGLTKSGAGTVRLTGRSTYRGDTLINGGLLAVDGSITSKVVVNSLGTLGGIGAVGGIEAAGGGVVSPGNSIGTLTSTGDVIFNKGSALHIEIDGNNGDQLVVNGATTLLGGVVVVTPEASADPRRRLKALMDQTYIIVTSTGGVSGKFDGTQGFVFFDTTLSYLPNEVRLDVSRNGHGFADFALTRNQKTTAAALEALGLGNAIHNTVALATPADSLSATYQSLSGEIHATLKGVLAQDGQFIGQAAIDRMRSAFGGVAGRPQSTVEPVEYGAEAAPAPNSAFAAMQPTRHGITLWGEAYGSWANIGSDGNASDFNRHLGGIVTGIDGMVNETWRLGLLLGHGSTSVNSTTGHASVDSYQVGLYGGAQWDAVGLRVGATFAQHEIDTARHAMLPGGVVNRHASSYDGQTVQLFGETGYRVDTAYGAIEPFAGARYVHLQTNGFQEDGGLTALTGLPRSTDVGVTRLGMRFSQELLAGENTALTARGMLGWSHAFGDVSAEQSLALAGGQAFMVEGLSVARDALVVEAGFDVGIVANAKVGLSYAGQFSGDVSENGIKADLTVRF</sequence>
<dbReference type="Gene3D" id="3.40.50.200">
    <property type="entry name" value="Peptidase S8/S53 domain"/>
    <property type="match status" value="1"/>
</dbReference>
<evidence type="ECO:0000313" key="9">
    <source>
        <dbReference type="Proteomes" id="UP000556329"/>
    </source>
</evidence>
<dbReference type="PROSITE" id="PS00138">
    <property type="entry name" value="SUBTILASE_SER"/>
    <property type="match status" value="1"/>
</dbReference>
<reference evidence="8 9" key="1">
    <citation type="submission" date="2020-08" db="EMBL/GenBank/DDBJ databases">
        <title>Genomic Encyclopedia of Type Strains, Phase IV (KMG-IV): sequencing the most valuable type-strain genomes for metagenomic binning, comparative biology and taxonomic classification.</title>
        <authorList>
            <person name="Goeker M."/>
        </authorList>
    </citation>
    <scope>NUCLEOTIDE SEQUENCE [LARGE SCALE GENOMIC DNA]</scope>
    <source>
        <strain evidence="8 9">DSM 100039</strain>
    </source>
</reference>
<dbReference type="SUPFAM" id="SSF103515">
    <property type="entry name" value="Autotransporter"/>
    <property type="match status" value="1"/>
</dbReference>
<dbReference type="InterPro" id="IPR022398">
    <property type="entry name" value="Peptidase_S8_His-AS"/>
</dbReference>
<dbReference type="AlphaFoldDB" id="A0A841PNE6"/>
<dbReference type="PRINTS" id="PR00723">
    <property type="entry name" value="SUBTILISIN"/>
</dbReference>
<dbReference type="Gene3D" id="2.40.128.130">
    <property type="entry name" value="Autotransporter beta-domain"/>
    <property type="match status" value="1"/>
</dbReference>
<accession>A0A841PNE6</accession>
<dbReference type="InterPro" id="IPR006315">
    <property type="entry name" value="OM_autotransptr_brl_dom"/>
</dbReference>
<dbReference type="InterPro" id="IPR036709">
    <property type="entry name" value="Autotransporte_beta_dom_sf"/>
</dbReference>
<dbReference type="InterPro" id="IPR015500">
    <property type="entry name" value="Peptidase_S8_subtilisin-rel"/>
</dbReference>
<feature type="active site" description="Charge relay system" evidence="6">
    <location>
        <position position="100"/>
    </location>
</feature>
<organism evidence="8 9">
    <name type="scientific">Mesorhizobium sangaii</name>
    <dbReference type="NCBI Taxonomy" id="505389"/>
    <lineage>
        <taxon>Bacteria</taxon>
        <taxon>Pseudomonadati</taxon>
        <taxon>Pseudomonadota</taxon>
        <taxon>Alphaproteobacteria</taxon>
        <taxon>Hyphomicrobiales</taxon>
        <taxon>Phyllobacteriaceae</taxon>
        <taxon>Mesorhizobium</taxon>
    </lineage>
</organism>
<dbReference type="InterPro" id="IPR051048">
    <property type="entry name" value="Peptidase_S8/S53_subtilisin"/>
</dbReference>
<dbReference type="NCBIfam" id="TIGR02601">
    <property type="entry name" value="autotrns_rpt"/>
    <property type="match status" value="1"/>
</dbReference>
<feature type="active site" description="Charge relay system" evidence="6">
    <location>
        <position position="371"/>
    </location>
</feature>
<dbReference type="CDD" id="cd04848">
    <property type="entry name" value="Peptidases_S8_Autotransporter_serine_protease_like"/>
    <property type="match status" value="1"/>
</dbReference>
<evidence type="ECO:0000256" key="6">
    <source>
        <dbReference type="PROSITE-ProRule" id="PRU01240"/>
    </source>
</evidence>
<feature type="active site" description="Charge relay system" evidence="6">
    <location>
        <position position="154"/>
    </location>
</feature>
<evidence type="ECO:0000256" key="5">
    <source>
        <dbReference type="ARBA" id="ARBA00022825"/>
    </source>
</evidence>
<keyword evidence="9" id="KW-1185">Reference proteome</keyword>
<name>A0A841PNE6_9HYPH</name>
<dbReference type="SMART" id="SM00869">
    <property type="entry name" value="Autotransporter"/>
    <property type="match status" value="1"/>
</dbReference>
<evidence type="ECO:0000256" key="2">
    <source>
        <dbReference type="ARBA" id="ARBA00022670"/>
    </source>
</evidence>
<dbReference type="Pfam" id="PF12951">
    <property type="entry name" value="PATR"/>
    <property type="match status" value="1"/>
</dbReference>
<dbReference type="GO" id="GO:0004252">
    <property type="term" value="F:serine-type endopeptidase activity"/>
    <property type="evidence" value="ECO:0007669"/>
    <property type="project" value="UniProtKB-UniRule"/>
</dbReference>
<feature type="domain" description="Autotransporter" evidence="7">
    <location>
        <begin position="910"/>
        <end position="1186"/>
    </location>
</feature>
<dbReference type="PROSITE" id="PS51892">
    <property type="entry name" value="SUBTILASE"/>
    <property type="match status" value="1"/>
</dbReference>
<dbReference type="EC" id="3.4.21.-" evidence="8"/>
<proteinExistence type="inferred from homology"/>
<evidence type="ECO:0000256" key="1">
    <source>
        <dbReference type="ARBA" id="ARBA00011073"/>
    </source>
</evidence>
<dbReference type="NCBIfam" id="TIGR01414">
    <property type="entry name" value="autotrans_barl"/>
    <property type="match status" value="1"/>
</dbReference>
<protein>
    <submittedName>
        <fullName evidence="8">Subtilase-type serine protease</fullName>
        <ecNumber evidence="8">3.4.21.-</ecNumber>
    </submittedName>
</protein>
<gene>
    <name evidence="8" type="ORF">HNQ71_006897</name>
</gene>
<dbReference type="EMBL" id="JACHEF010000015">
    <property type="protein sequence ID" value="MBB6414188.1"/>
    <property type="molecule type" value="Genomic_DNA"/>
</dbReference>
<dbReference type="InterPro" id="IPR005546">
    <property type="entry name" value="Autotransporte_beta"/>
</dbReference>
<dbReference type="GO" id="GO:0019867">
    <property type="term" value="C:outer membrane"/>
    <property type="evidence" value="ECO:0007669"/>
    <property type="project" value="InterPro"/>
</dbReference>
<dbReference type="InterPro" id="IPR036852">
    <property type="entry name" value="Peptidase_S8/S53_dom_sf"/>
</dbReference>
<evidence type="ECO:0000259" key="7">
    <source>
        <dbReference type="PROSITE" id="PS51208"/>
    </source>
</evidence>
<dbReference type="Pfam" id="PF03797">
    <property type="entry name" value="Autotransporter"/>
    <property type="match status" value="1"/>
</dbReference>
<keyword evidence="5 6" id="KW-0720">Serine protease</keyword>
<comment type="caution">
    <text evidence="8">The sequence shown here is derived from an EMBL/GenBank/DDBJ whole genome shotgun (WGS) entry which is preliminary data.</text>
</comment>
<dbReference type="PROSITE" id="PS51208">
    <property type="entry name" value="AUTOTRANSPORTER"/>
    <property type="match status" value="1"/>
</dbReference>
<dbReference type="PANTHER" id="PTHR43399:SF4">
    <property type="entry name" value="CELL WALL-ASSOCIATED PROTEASE"/>
    <property type="match status" value="1"/>
</dbReference>
<dbReference type="InterPro" id="IPR034061">
    <property type="entry name" value="Peptidases_S8_Autotransporter"/>
</dbReference>
<comment type="similarity">
    <text evidence="1 6">Belongs to the peptidase S8 family.</text>
</comment>
<dbReference type="InterPro" id="IPR000209">
    <property type="entry name" value="Peptidase_S8/S53_dom"/>
</dbReference>
<keyword evidence="4 6" id="KW-0378">Hydrolase</keyword>
<keyword evidence="3" id="KW-0732">Signal</keyword>
<dbReference type="RefSeq" id="WP_184879078.1">
    <property type="nucleotide sequence ID" value="NZ_JACHEF010000015.1"/>
</dbReference>
<dbReference type="SUPFAM" id="SSF52743">
    <property type="entry name" value="Subtilisin-like"/>
    <property type="match status" value="1"/>
</dbReference>
<dbReference type="PROSITE" id="PS00137">
    <property type="entry name" value="SUBTILASE_HIS"/>
    <property type="match status" value="1"/>
</dbReference>
<evidence type="ECO:0000313" key="8">
    <source>
        <dbReference type="EMBL" id="MBB6414188.1"/>
    </source>
</evidence>
<dbReference type="SUPFAM" id="SSF51126">
    <property type="entry name" value="Pectin lyase-like"/>
    <property type="match status" value="1"/>
</dbReference>
<dbReference type="InterPro" id="IPR013425">
    <property type="entry name" value="Autotrns_rpt"/>
</dbReference>
<dbReference type="PANTHER" id="PTHR43399">
    <property type="entry name" value="SUBTILISIN-RELATED"/>
    <property type="match status" value="1"/>
</dbReference>
<dbReference type="Pfam" id="PF00082">
    <property type="entry name" value="Peptidase_S8"/>
    <property type="match status" value="1"/>
</dbReference>